<dbReference type="AlphaFoldDB" id="A0A9D1Z734"/>
<comment type="caution">
    <text evidence="2">The sequence shown here is derived from an EMBL/GenBank/DDBJ whole genome shotgun (WGS) entry which is preliminary data.</text>
</comment>
<dbReference type="EMBL" id="DXCO01000001">
    <property type="protein sequence ID" value="HIY77424.1"/>
    <property type="molecule type" value="Genomic_DNA"/>
</dbReference>
<reference evidence="2" key="2">
    <citation type="submission" date="2021-04" db="EMBL/GenBank/DDBJ databases">
        <authorList>
            <person name="Gilroy R."/>
        </authorList>
    </citation>
    <scope>NUCLEOTIDE SEQUENCE</scope>
    <source>
        <strain evidence="2">CHK199-9574</strain>
    </source>
</reference>
<protein>
    <recommendedName>
        <fullName evidence="4">Lipoprotein</fullName>
    </recommendedName>
</protein>
<gene>
    <name evidence="2" type="ORF">H9728_00085</name>
</gene>
<dbReference type="Proteomes" id="UP000824135">
    <property type="component" value="Unassembled WGS sequence"/>
</dbReference>
<feature type="chain" id="PRO_5039460607" description="Lipoprotein" evidence="1">
    <location>
        <begin position="22"/>
        <end position="320"/>
    </location>
</feature>
<proteinExistence type="predicted"/>
<evidence type="ECO:0000256" key="1">
    <source>
        <dbReference type="SAM" id="SignalP"/>
    </source>
</evidence>
<feature type="signal peptide" evidence="1">
    <location>
        <begin position="1"/>
        <end position="21"/>
    </location>
</feature>
<evidence type="ECO:0008006" key="4">
    <source>
        <dbReference type="Google" id="ProtNLM"/>
    </source>
</evidence>
<evidence type="ECO:0000313" key="2">
    <source>
        <dbReference type="EMBL" id="HIY77424.1"/>
    </source>
</evidence>
<name>A0A9D1Z734_9FIRM</name>
<organism evidence="2 3">
    <name type="scientific">Candidatus Borkfalkia excrementavium</name>
    <dbReference type="NCBI Taxonomy" id="2838505"/>
    <lineage>
        <taxon>Bacteria</taxon>
        <taxon>Bacillati</taxon>
        <taxon>Bacillota</taxon>
        <taxon>Clostridia</taxon>
        <taxon>Christensenellales</taxon>
        <taxon>Christensenellaceae</taxon>
        <taxon>Candidatus Borkfalkia</taxon>
    </lineage>
</organism>
<keyword evidence="1" id="KW-0732">Signal</keyword>
<dbReference type="PROSITE" id="PS51257">
    <property type="entry name" value="PROKAR_LIPOPROTEIN"/>
    <property type="match status" value="1"/>
</dbReference>
<reference evidence="2" key="1">
    <citation type="journal article" date="2021" name="PeerJ">
        <title>Extensive microbial diversity within the chicken gut microbiome revealed by metagenomics and culture.</title>
        <authorList>
            <person name="Gilroy R."/>
            <person name="Ravi A."/>
            <person name="Getino M."/>
            <person name="Pursley I."/>
            <person name="Horton D.L."/>
            <person name="Alikhan N.F."/>
            <person name="Baker D."/>
            <person name="Gharbi K."/>
            <person name="Hall N."/>
            <person name="Watson M."/>
            <person name="Adriaenssens E.M."/>
            <person name="Foster-Nyarko E."/>
            <person name="Jarju S."/>
            <person name="Secka A."/>
            <person name="Antonio M."/>
            <person name="Oren A."/>
            <person name="Chaudhuri R.R."/>
            <person name="La Ragione R."/>
            <person name="Hildebrand F."/>
            <person name="Pallen M.J."/>
        </authorList>
    </citation>
    <scope>NUCLEOTIDE SEQUENCE</scope>
    <source>
        <strain evidence="2">CHK199-9574</strain>
    </source>
</reference>
<accession>A0A9D1Z734</accession>
<evidence type="ECO:0000313" key="3">
    <source>
        <dbReference type="Proteomes" id="UP000824135"/>
    </source>
</evidence>
<sequence>MKKVLSVILGGCLVAAFAVFAGCSKGDSHKDLITGDFSAEATAVQRTQLGEALSSDSLWGDQSQDGWKFSIENVVYGYMDIDAVAMGESMVIDTDMDVSHLITLEKKDGALSLRGAGNMKMDMNMMGIQASYSGKAYNDSDYYYLDATVSALGQKQSVKQKMYLSEAMGIDLDIDENDLIGSFADLTPILESLDDQLVKIYIDDSDEQEQKVKIAWTADDFTQYFEDILNEDLGDMSGVSIDTGSLQVENFGCCEYYVSLDKDTGILTGFGSKLDFTLGMSMLVEGTSIQYTFDYDLTSWVMQTEKEASLPSDLSGYEFA</sequence>